<feature type="chain" id="PRO_5046186390" evidence="2">
    <location>
        <begin position="19"/>
        <end position="174"/>
    </location>
</feature>
<dbReference type="Proteomes" id="UP000650424">
    <property type="component" value="Unassembled WGS sequence"/>
</dbReference>
<evidence type="ECO:0000256" key="2">
    <source>
        <dbReference type="SAM" id="SignalP"/>
    </source>
</evidence>
<dbReference type="RefSeq" id="WP_186945651.1">
    <property type="nucleotide sequence ID" value="NZ_JACOGF010000001.1"/>
</dbReference>
<feature type="signal peptide" evidence="2">
    <location>
        <begin position="1"/>
        <end position="18"/>
    </location>
</feature>
<evidence type="ECO:0000313" key="4">
    <source>
        <dbReference type="EMBL" id="MBC3916430.1"/>
    </source>
</evidence>
<feature type="domain" description="SH3b" evidence="3">
    <location>
        <begin position="15"/>
        <end position="80"/>
    </location>
</feature>
<comment type="caution">
    <text evidence="4">The sequence shown here is derived from an EMBL/GenBank/DDBJ whole genome shotgun (WGS) entry which is preliminary data.</text>
</comment>
<dbReference type="Pfam" id="PF08239">
    <property type="entry name" value="SH3_3"/>
    <property type="match status" value="1"/>
</dbReference>
<sequence>MKIPILIISMLVAASAGAESAYTQRNTDLRDKAQFDSASLTTLSSQTKVDVLQRSGGWAQVKTANGQSGWVKLLDLRMEATAGASTAAPSNGGSLLGSLATSGRTSNTSTVGTGVKGLDKEDLKRASPNYAELQKMQKFAVDKNSAQAFAQRSKLMASNVDYSGQSAAGKREGN</sequence>
<proteinExistence type="predicted"/>
<gene>
    <name evidence="4" type="ORF">H8L32_02915</name>
</gene>
<dbReference type="PROSITE" id="PS51781">
    <property type="entry name" value="SH3B"/>
    <property type="match status" value="1"/>
</dbReference>
<evidence type="ECO:0000256" key="1">
    <source>
        <dbReference type="SAM" id="MobiDB-lite"/>
    </source>
</evidence>
<feature type="compositionally biased region" description="Low complexity" evidence="1">
    <location>
        <begin position="87"/>
        <end position="103"/>
    </location>
</feature>
<dbReference type="EMBL" id="JACOGF010000001">
    <property type="protein sequence ID" value="MBC3916430.1"/>
    <property type="molecule type" value="Genomic_DNA"/>
</dbReference>
<evidence type="ECO:0000259" key="3">
    <source>
        <dbReference type="PROSITE" id="PS51781"/>
    </source>
</evidence>
<dbReference type="InterPro" id="IPR003646">
    <property type="entry name" value="SH3-like_bac-type"/>
</dbReference>
<name>A0ABR6ZKK8_9BURK</name>
<protein>
    <submittedName>
        <fullName evidence="4">SH3 domain-containing protein</fullName>
    </submittedName>
</protein>
<evidence type="ECO:0000313" key="5">
    <source>
        <dbReference type="Proteomes" id="UP000650424"/>
    </source>
</evidence>
<dbReference type="Gene3D" id="2.30.30.40">
    <property type="entry name" value="SH3 Domains"/>
    <property type="match status" value="1"/>
</dbReference>
<accession>A0ABR6ZKK8</accession>
<dbReference type="SMART" id="SM00287">
    <property type="entry name" value="SH3b"/>
    <property type="match status" value="1"/>
</dbReference>
<keyword evidence="5" id="KW-1185">Reference proteome</keyword>
<feature type="region of interest" description="Disordered" evidence="1">
    <location>
        <begin position="82"/>
        <end position="114"/>
    </location>
</feature>
<keyword evidence="2" id="KW-0732">Signal</keyword>
<reference evidence="4 5" key="1">
    <citation type="submission" date="2020-08" db="EMBL/GenBank/DDBJ databases">
        <title>Novel species isolated from subtropical streams in China.</title>
        <authorList>
            <person name="Lu H."/>
        </authorList>
    </citation>
    <scope>NUCLEOTIDE SEQUENCE [LARGE SCALE GENOMIC DNA]</scope>
    <source>
        <strain evidence="4 5">CY18W</strain>
    </source>
</reference>
<organism evidence="4 5">
    <name type="scientific">Undibacterium hunanense</name>
    <dbReference type="NCBI Taxonomy" id="2762292"/>
    <lineage>
        <taxon>Bacteria</taxon>
        <taxon>Pseudomonadati</taxon>
        <taxon>Pseudomonadota</taxon>
        <taxon>Betaproteobacteria</taxon>
        <taxon>Burkholderiales</taxon>
        <taxon>Oxalobacteraceae</taxon>
        <taxon>Undibacterium</taxon>
    </lineage>
</organism>